<evidence type="ECO:0000313" key="5">
    <source>
        <dbReference type="Proteomes" id="UP000800036"/>
    </source>
</evidence>
<proteinExistence type="predicted"/>
<feature type="compositionally biased region" description="Acidic residues" evidence="2">
    <location>
        <begin position="495"/>
        <end position="515"/>
    </location>
</feature>
<dbReference type="CDD" id="cd00056">
    <property type="entry name" value="ENDO3c"/>
    <property type="match status" value="1"/>
</dbReference>
<dbReference type="SMART" id="SM00478">
    <property type="entry name" value="ENDO3c"/>
    <property type="match status" value="1"/>
</dbReference>
<gene>
    <name evidence="4" type="ORF">BU23DRAFT_550345</name>
</gene>
<accession>A0A6A5VK64</accession>
<evidence type="ECO:0000259" key="3">
    <source>
        <dbReference type="SMART" id="SM00478"/>
    </source>
</evidence>
<dbReference type="SUPFAM" id="SSF48150">
    <property type="entry name" value="DNA-glycosylase"/>
    <property type="match status" value="1"/>
</dbReference>
<feature type="region of interest" description="Disordered" evidence="2">
    <location>
        <begin position="1"/>
        <end position="121"/>
    </location>
</feature>
<keyword evidence="1" id="KW-0175">Coiled coil</keyword>
<dbReference type="GO" id="GO:0006285">
    <property type="term" value="P:base-excision repair, AP site formation"/>
    <property type="evidence" value="ECO:0007669"/>
    <property type="project" value="UniProtKB-ARBA"/>
</dbReference>
<dbReference type="EMBL" id="ML976662">
    <property type="protein sequence ID" value="KAF1977664.1"/>
    <property type="molecule type" value="Genomic_DNA"/>
</dbReference>
<organism evidence="4 5">
    <name type="scientific">Bimuria novae-zelandiae CBS 107.79</name>
    <dbReference type="NCBI Taxonomy" id="1447943"/>
    <lineage>
        <taxon>Eukaryota</taxon>
        <taxon>Fungi</taxon>
        <taxon>Dikarya</taxon>
        <taxon>Ascomycota</taxon>
        <taxon>Pezizomycotina</taxon>
        <taxon>Dothideomycetes</taxon>
        <taxon>Pleosporomycetidae</taxon>
        <taxon>Pleosporales</taxon>
        <taxon>Massarineae</taxon>
        <taxon>Didymosphaeriaceae</taxon>
        <taxon>Bimuria</taxon>
    </lineage>
</organism>
<feature type="region of interest" description="Disordered" evidence="2">
    <location>
        <begin position="469"/>
        <end position="539"/>
    </location>
</feature>
<dbReference type="Gene3D" id="1.10.340.30">
    <property type="entry name" value="Hypothetical protein, domain 2"/>
    <property type="match status" value="1"/>
</dbReference>
<dbReference type="Gene3D" id="1.10.1670.10">
    <property type="entry name" value="Helix-hairpin-Helix base-excision DNA repair enzymes (C-terminal)"/>
    <property type="match status" value="1"/>
</dbReference>
<feature type="domain" description="HhH-GPD" evidence="3">
    <location>
        <begin position="214"/>
        <end position="437"/>
    </location>
</feature>
<sequence length="539" mass="59107">MARVTRGSAAREQAAQSPSIATQEPLQLSSPSVTPDNLPTKASKSASMKKETSPAKTLPITPKSSQKRSRAAVKKEEEDINELPHNLGKISELDSTEDGINDDPPVKKSRKRTTKKVVTAHQESVQDLVDKATDIAEPSPKKSKKTNNYGMVPGTTPYPDWPHPTPEECEEVTRLLSSVHGEVEAPKVVPPPSLEVTGCGEVPSVLDALIRTLLSAATTALNSKRAFQGLVKRFGIIQEGVGKGSVDWNKVRLADTRDVFEAIKSGGLADNKSKYMKRILQMVWEENQALYVKHTGPSVSINGNARETVEEEEKEAAIEKAENDVLSLDHYHSLSAEEAFSRLVKFPGIGAKTASCVILFCLQRPSFAVDTHVFRLCQWLGWVPPPGHPALLTPGKKGRSGKLAKPGRDTTFAHCEVRIPDHLKYPLHQLFIRHGKTCPRCRANTGETYKDWERGCVIDHLVNRTGVRKGVKSSPARGAAGMKARRQAKKVAYDLENDSDSSELTELESDVEDEEMVKTSLTGGNDEEFSDVEQSALKE</sequence>
<feature type="coiled-coil region" evidence="1">
    <location>
        <begin position="302"/>
        <end position="329"/>
    </location>
</feature>
<dbReference type="InterPro" id="IPR011257">
    <property type="entry name" value="DNA_glycosylase"/>
</dbReference>
<reference evidence="4" key="1">
    <citation type="journal article" date="2020" name="Stud. Mycol.">
        <title>101 Dothideomycetes genomes: a test case for predicting lifestyles and emergence of pathogens.</title>
        <authorList>
            <person name="Haridas S."/>
            <person name="Albert R."/>
            <person name="Binder M."/>
            <person name="Bloem J."/>
            <person name="Labutti K."/>
            <person name="Salamov A."/>
            <person name="Andreopoulos B."/>
            <person name="Baker S."/>
            <person name="Barry K."/>
            <person name="Bills G."/>
            <person name="Bluhm B."/>
            <person name="Cannon C."/>
            <person name="Castanera R."/>
            <person name="Culley D."/>
            <person name="Daum C."/>
            <person name="Ezra D."/>
            <person name="Gonzalez J."/>
            <person name="Henrissat B."/>
            <person name="Kuo A."/>
            <person name="Liang C."/>
            <person name="Lipzen A."/>
            <person name="Lutzoni F."/>
            <person name="Magnuson J."/>
            <person name="Mondo S."/>
            <person name="Nolan M."/>
            <person name="Ohm R."/>
            <person name="Pangilinan J."/>
            <person name="Park H.-J."/>
            <person name="Ramirez L."/>
            <person name="Alfaro M."/>
            <person name="Sun H."/>
            <person name="Tritt A."/>
            <person name="Yoshinaga Y."/>
            <person name="Zwiers L.-H."/>
            <person name="Turgeon B."/>
            <person name="Goodwin S."/>
            <person name="Spatafora J."/>
            <person name="Crous P."/>
            <person name="Grigoriev I."/>
        </authorList>
    </citation>
    <scope>NUCLEOTIDE SEQUENCE</scope>
    <source>
        <strain evidence="4">CBS 107.79</strain>
    </source>
</reference>
<dbReference type="PANTHER" id="PTHR47203:SF1">
    <property type="entry name" value="HYPOTHETICAL BASE EXCISION DNA REPAIR PROTEIN (EUROFUNG)"/>
    <property type="match status" value="1"/>
</dbReference>
<evidence type="ECO:0000256" key="1">
    <source>
        <dbReference type="SAM" id="Coils"/>
    </source>
</evidence>
<evidence type="ECO:0000313" key="4">
    <source>
        <dbReference type="EMBL" id="KAF1977664.1"/>
    </source>
</evidence>
<dbReference type="Proteomes" id="UP000800036">
    <property type="component" value="Unassembled WGS sequence"/>
</dbReference>
<dbReference type="PANTHER" id="PTHR47203">
    <property type="match status" value="1"/>
</dbReference>
<feature type="compositionally biased region" description="Polar residues" evidence="2">
    <location>
        <begin position="14"/>
        <end position="46"/>
    </location>
</feature>
<dbReference type="InterPro" id="IPR003265">
    <property type="entry name" value="HhH-GPD_domain"/>
</dbReference>
<dbReference type="GO" id="GO:0000702">
    <property type="term" value="F:oxidized base lesion DNA N-glycosylase activity"/>
    <property type="evidence" value="ECO:0007669"/>
    <property type="project" value="UniProtKB-ARBA"/>
</dbReference>
<keyword evidence="5" id="KW-1185">Reference proteome</keyword>
<dbReference type="AlphaFoldDB" id="A0A6A5VK64"/>
<dbReference type="OrthoDB" id="5607at2759"/>
<evidence type="ECO:0000256" key="2">
    <source>
        <dbReference type="SAM" id="MobiDB-lite"/>
    </source>
</evidence>
<protein>
    <submittedName>
        <fullName evidence="4">DNA glycosylase</fullName>
    </submittedName>
</protein>
<dbReference type="Pfam" id="PF00730">
    <property type="entry name" value="HhH-GPD"/>
    <property type="match status" value="1"/>
</dbReference>
<name>A0A6A5VK64_9PLEO</name>
<dbReference type="InterPro" id="IPR023170">
    <property type="entry name" value="HhH_base_excis_C"/>
</dbReference>